<dbReference type="Proteomes" id="UP000199328">
    <property type="component" value="Unassembled WGS sequence"/>
</dbReference>
<dbReference type="InterPro" id="IPR004629">
    <property type="entry name" value="WecG_TagA_CpsF"/>
</dbReference>
<evidence type="ECO:0000313" key="3">
    <source>
        <dbReference type="EMBL" id="SDK83524.1"/>
    </source>
</evidence>
<reference evidence="4" key="1">
    <citation type="submission" date="2016-10" db="EMBL/GenBank/DDBJ databases">
        <authorList>
            <person name="Varghese N."/>
            <person name="Submissions S."/>
        </authorList>
    </citation>
    <scope>NUCLEOTIDE SEQUENCE [LARGE SCALE GENOMIC DNA]</scope>
    <source>
        <strain evidence="4">CGMCC 1.10789</strain>
    </source>
</reference>
<proteinExistence type="predicted"/>
<accession>A0A1G9F585</accession>
<keyword evidence="1" id="KW-0328">Glycosyltransferase</keyword>
<evidence type="ECO:0000256" key="2">
    <source>
        <dbReference type="ARBA" id="ARBA00022679"/>
    </source>
</evidence>
<evidence type="ECO:0000256" key="1">
    <source>
        <dbReference type="ARBA" id="ARBA00022676"/>
    </source>
</evidence>
<name>A0A1G9F585_9RHOB</name>
<dbReference type="CDD" id="cd06533">
    <property type="entry name" value="Glyco_transf_WecG_TagA"/>
    <property type="match status" value="1"/>
</dbReference>
<dbReference type="EMBL" id="FNFV01000005">
    <property type="protein sequence ID" value="SDK83524.1"/>
    <property type="molecule type" value="Genomic_DNA"/>
</dbReference>
<dbReference type="AlphaFoldDB" id="A0A1G9F585"/>
<gene>
    <name evidence="3" type="ORF">SAMN05216257_10540</name>
</gene>
<dbReference type="GO" id="GO:0016758">
    <property type="term" value="F:hexosyltransferase activity"/>
    <property type="evidence" value="ECO:0007669"/>
    <property type="project" value="TreeGrafter"/>
</dbReference>
<protein>
    <submittedName>
        <fullName evidence="3">N-acetylglucosaminyldiphosphoundecaprenol N-acetyl-beta-D-mannosaminyltransferase</fullName>
    </submittedName>
</protein>
<sequence length="274" mass="29475">MNTPLIATRAGQEREAACAPPLHARLKRPAPAAMTEVLGIPLTLVDLDTAAARIRAWARDGQGRYVGVRDVASTEAMSRDPALLQVARGAAMNLADGMPLVWLARARGLPATRAAGPDLMEKMLSEGGDGLRHFLYGGAPGVAERLAARFAPRTRIVGVCSPAFRPLTTEEDAAITAQIRDSGADVVWVGISSPRQDVWMAEHVDRLPATLIGVGAAFDFLSGARPRAPRWMQRAGLEWSFRLATDFRRLWPRYLIGAPRFLARLALAAAAGRG</sequence>
<dbReference type="Pfam" id="PF03808">
    <property type="entry name" value="Glyco_tran_WecG"/>
    <property type="match status" value="1"/>
</dbReference>
<dbReference type="PANTHER" id="PTHR34136">
    <property type="match status" value="1"/>
</dbReference>
<keyword evidence="4" id="KW-1185">Reference proteome</keyword>
<dbReference type="NCBIfam" id="TIGR00696">
    <property type="entry name" value="wecG_tagA_cpsF"/>
    <property type="match status" value="1"/>
</dbReference>
<dbReference type="STRING" id="990712.SAMN05216257_10540"/>
<organism evidence="3 4">
    <name type="scientific">Meinhardsimonia xiamenensis</name>
    <dbReference type="NCBI Taxonomy" id="990712"/>
    <lineage>
        <taxon>Bacteria</taxon>
        <taxon>Pseudomonadati</taxon>
        <taxon>Pseudomonadota</taxon>
        <taxon>Alphaproteobacteria</taxon>
        <taxon>Rhodobacterales</taxon>
        <taxon>Paracoccaceae</taxon>
        <taxon>Meinhardsimonia</taxon>
    </lineage>
</organism>
<keyword evidence="2 3" id="KW-0808">Transferase</keyword>
<dbReference type="PANTHER" id="PTHR34136:SF1">
    <property type="entry name" value="UDP-N-ACETYL-D-MANNOSAMINURONIC ACID TRANSFERASE"/>
    <property type="match status" value="1"/>
</dbReference>
<evidence type="ECO:0000313" key="4">
    <source>
        <dbReference type="Proteomes" id="UP000199328"/>
    </source>
</evidence>